<sequence>MDKKVGGPTGLVGYSEGPSHDIVELDQNLLGNELFERHSSLGKSDCHSRIEGSLHITRINPGSQRD</sequence>
<dbReference type="Proteomes" id="UP000030649">
    <property type="component" value="Unassembled WGS sequence"/>
</dbReference>
<dbReference type="AlphaFoldDB" id="U1PI26"/>
<dbReference type="EMBL" id="KE356560">
    <property type="protein sequence ID" value="ERG91811.1"/>
    <property type="molecule type" value="Genomic_DNA"/>
</dbReference>
<gene>
    <name evidence="1" type="ORF">J07HQW1_01845</name>
</gene>
<evidence type="ECO:0000313" key="2">
    <source>
        <dbReference type="Proteomes" id="UP000030649"/>
    </source>
</evidence>
<reference evidence="1 2" key="1">
    <citation type="journal article" date="2013" name="PLoS ONE">
        <title>Assembly-driven community genomics of a hypersaline microbial ecosystem.</title>
        <authorList>
            <person name="Podell S."/>
            <person name="Ugalde J.A."/>
            <person name="Narasingarao P."/>
            <person name="Banfield J.F."/>
            <person name="Heidelberg K.B."/>
            <person name="Allen E.E."/>
        </authorList>
    </citation>
    <scope>NUCLEOTIDE SEQUENCE [LARGE SCALE GENOMIC DNA]</scope>
    <source>
        <strain evidence="2">J07HQW1</strain>
    </source>
</reference>
<protein>
    <submittedName>
        <fullName evidence="1">Uncharacterized protein</fullName>
    </submittedName>
</protein>
<dbReference type="HOGENOM" id="CLU_2820751_0_0_2"/>
<evidence type="ECO:0000313" key="1">
    <source>
        <dbReference type="EMBL" id="ERG91811.1"/>
    </source>
</evidence>
<organism evidence="1 2">
    <name type="scientific">Haloquadratum walsbyi J07HQW1</name>
    <dbReference type="NCBI Taxonomy" id="1238424"/>
    <lineage>
        <taxon>Archaea</taxon>
        <taxon>Methanobacteriati</taxon>
        <taxon>Methanobacteriota</taxon>
        <taxon>Stenosarchaea group</taxon>
        <taxon>Halobacteria</taxon>
        <taxon>Halobacteriales</taxon>
        <taxon>Haloferacaceae</taxon>
        <taxon>Haloquadratum</taxon>
    </lineage>
</organism>
<accession>U1PI26</accession>
<dbReference type="STRING" id="1238424.J07HQW1_01845"/>
<proteinExistence type="predicted"/>
<name>U1PI26_9EURY</name>